<dbReference type="Gene3D" id="1.10.472.80">
    <property type="entry name" value="Ypt/Rab-GAP domain of gyp1p, domain 3"/>
    <property type="match status" value="1"/>
</dbReference>
<dbReference type="EMBL" id="JANAWD010000093">
    <property type="protein sequence ID" value="KAJ3487387.1"/>
    <property type="molecule type" value="Genomic_DNA"/>
</dbReference>
<dbReference type="Pfam" id="PF23436">
    <property type="entry name" value="RabGap-TBC_2"/>
    <property type="match status" value="1"/>
</dbReference>
<dbReference type="GO" id="GO:0031267">
    <property type="term" value="F:small GTPase binding"/>
    <property type="evidence" value="ECO:0007669"/>
    <property type="project" value="TreeGrafter"/>
</dbReference>
<evidence type="ECO:0000256" key="4">
    <source>
        <dbReference type="SAM" id="MobiDB-lite"/>
    </source>
</evidence>
<protein>
    <recommendedName>
        <fullName evidence="5">Rab-GAP TBC domain-containing protein</fullName>
    </recommendedName>
</protein>
<feature type="coiled-coil region" evidence="3">
    <location>
        <begin position="534"/>
        <end position="589"/>
    </location>
</feature>
<dbReference type="FunFam" id="1.10.10.750:FF:000003">
    <property type="entry name" value="GTPase activating protein (Evi5)"/>
    <property type="match status" value="1"/>
</dbReference>
<feature type="region of interest" description="Disordered" evidence="4">
    <location>
        <begin position="123"/>
        <end position="145"/>
    </location>
</feature>
<dbReference type="Proteomes" id="UP001212997">
    <property type="component" value="Unassembled WGS sequence"/>
</dbReference>
<dbReference type="PANTHER" id="PTHR47219">
    <property type="entry name" value="RAB GTPASE-ACTIVATING PROTEIN 1-LIKE"/>
    <property type="match status" value="1"/>
</dbReference>
<accession>A0AAD5V806</accession>
<dbReference type="InterPro" id="IPR035969">
    <property type="entry name" value="Rab-GAP_TBC_sf"/>
</dbReference>
<dbReference type="PANTHER" id="PTHR47219:SF9">
    <property type="entry name" value="GTPASE ACTIVATING PROTEIN AND CENTROSOME-ASSOCIATED, ISOFORM B"/>
    <property type="match status" value="1"/>
</dbReference>
<dbReference type="FunFam" id="1.10.8.270:FF:000001">
    <property type="entry name" value="TBC1 domain family member 1"/>
    <property type="match status" value="1"/>
</dbReference>
<dbReference type="InterPro" id="IPR004147">
    <property type="entry name" value="ABC1_dom"/>
</dbReference>
<evidence type="ECO:0000256" key="1">
    <source>
        <dbReference type="ARBA" id="ARBA00022468"/>
    </source>
</evidence>
<feature type="region of interest" description="Disordered" evidence="4">
    <location>
        <begin position="1"/>
        <end position="20"/>
    </location>
</feature>
<dbReference type="PROSITE" id="PS50086">
    <property type="entry name" value="TBC_RABGAP"/>
    <property type="match status" value="1"/>
</dbReference>
<dbReference type="InterPro" id="IPR000195">
    <property type="entry name" value="Rab-GAP-TBC_dom"/>
</dbReference>
<dbReference type="SMART" id="SM00164">
    <property type="entry name" value="TBC"/>
    <property type="match status" value="1"/>
</dbReference>
<dbReference type="SUPFAM" id="SSF47923">
    <property type="entry name" value="Ypt/Rab-GAP domain of gyp1p"/>
    <property type="match status" value="2"/>
</dbReference>
<dbReference type="Gene3D" id="1.10.8.270">
    <property type="entry name" value="putative rabgap domain of human tbc1 domain family member 14 like domains"/>
    <property type="match status" value="1"/>
</dbReference>
<dbReference type="Gene3D" id="1.10.10.750">
    <property type="entry name" value="Ypt/Rab-GAP domain of gyp1p, domain 1"/>
    <property type="match status" value="1"/>
</dbReference>
<gene>
    <name evidence="6" type="ORF">NLI96_g3567</name>
</gene>
<keyword evidence="7" id="KW-1185">Reference proteome</keyword>
<proteinExistence type="predicted"/>
<dbReference type="Pfam" id="PF03109">
    <property type="entry name" value="ABC1"/>
    <property type="match status" value="1"/>
</dbReference>
<comment type="caution">
    <text evidence="6">The sequence shown here is derived from an EMBL/GenBank/DDBJ whole genome shotgun (WGS) entry which is preliminary data.</text>
</comment>
<sequence>MATDETRPTHKSQQSTATIMPLEIQVPDHTEDHQAPELNPILFEASPLSAVTPTPLTLQQTPLPTASGPSQLDDLLSPTITEFETESVRESVAASDITDDERFSTVLLSSARQSLESPEISVNDIPLSFGEPEDAPVEEKNDTNTLSGDDLVRLVHTTRPHKKTASTSTIMSANNVPFILARLDNDENDDGSRRQSLDGQQKLQEEFTKMQSGQDRQTQESAANSIDWDFWGDVVSDYQKFASERPEDLAKAIETGIPKSLRGMIWQLMSASKDPDLEQTYLRLLKETSTHEKAISRDLGRTFPHHAFFNNGQGIGQENLFNVLKAYSIYDPQVGYCQGLPFVVAILLLNMPDEEAFCLLVRLMHSYGLRGHFLPEMPKLQLRLFQFDRLIEEILPVLHLHFIRQGIKSSMYCSQWFLTIFPLDIVFRIFDNCLASGIEAMFAFSLMLLYKNEDTLLAMQFDKLLDFLNTKVKTDGPVPEDPKARQYDVDQFVQDAVSLRITPFMLDTYAHEYDEMIKKQNAHAIEMDALRTSNRNLSTQVNVLESSLAQLNTEHCEVLNELVRARLRNEELESELVRYKLLYAEAMHLILRGPCWETRDFNFCRLVTSTREDFGSSDFEYDFTSVDPVEAGSPPSRHLVRSTSCIPLDDALDTSAPVTPPPKRISSWISYPATLLLLSGGTWYAYENYQPFRHTVLAVVRCSRVGGKLMRFDLALGIIRVGNVDAFVKNSFDYKKVMTHSYESEEERKEALSECHRRCADRVLKALLQNGGIFIKLGQHLSSLVLLPTEWTSTLRPLQDQCIATSYEDLEKLFLSDMGCTIEELFDEFDPNPIGVASLAQVHVGTLKGTKQKVAVKLQHPHLQEFCDIDMEMVEVTLGWVKHLFPEFEFTWLGDEMRQNLPKEMDFVHEAHNAERATKDFENIRTSMYIPKVIEAKKRILIMEYIQGARVDNLQYLADHNIDRNKVSLELARVFAQDPHLGNLLIRPAPKSSRSPYNFEIVLLDHGLYFDLDDTLRLDYSKFWLSLIAPGTPEVRRERRKYASRVGNIGDDLYPVFEAAITGRAALKGSQWDEIYEDETLEFKREASLSDLSRQSEAELQAIRNAMVEHDGLVVSLFDVLRRVPRRVLMVLKLNDLARNLDNALVTTHHSLRVFLITAKYCTRAVWRDDRTRLVSQMRENGIMSVGLLFHYFTGWLRFEKMYTSLVFAETLLDWQAYAVKMKAWVRGLLREGGLKGAHEAAAGLL</sequence>
<organism evidence="6 7">
    <name type="scientific">Meripilus lineatus</name>
    <dbReference type="NCBI Taxonomy" id="2056292"/>
    <lineage>
        <taxon>Eukaryota</taxon>
        <taxon>Fungi</taxon>
        <taxon>Dikarya</taxon>
        <taxon>Basidiomycota</taxon>
        <taxon>Agaricomycotina</taxon>
        <taxon>Agaricomycetes</taxon>
        <taxon>Polyporales</taxon>
        <taxon>Meripilaceae</taxon>
        <taxon>Meripilus</taxon>
    </lineage>
</organism>
<evidence type="ECO:0000256" key="2">
    <source>
        <dbReference type="ARBA" id="ARBA00023054"/>
    </source>
</evidence>
<keyword evidence="1" id="KW-0343">GTPase activation</keyword>
<dbReference type="CDD" id="cd13969">
    <property type="entry name" value="ADCK1-like"/>
    <property type="match status" value="1"/>
</dbReference>
<evidence type="ECO:0000313" key="7">
    <source>
        <dbReference type="Proteomes" id="UP001212997"/>
    </source>
</evidence>
<evidence type="ECO:0000259" key="5">
    <source>
        <dbReference type="PROSITE" id="PS50086"/>
    </source>
</evidence>
<evidence type="ECO:0000256" key="3">
    <source>
        <dbReference type="SAM" id="Coils"/>
    </source>
</evidence>
<dbReference type="GO" id="GO:0005096">
    <property type="term" value="F:GTPase activator activity"/>
    <property type="evidence" value="ECO:0007669"/>
    <property type="project" value="UniProtKB-KW"/>
</dbReference>
<feature type="domain" description="Rab-GAP TBC" evidence="5">
    <location>
        <begin position="256"/>
        <end position="445"/>
    </location>
</feature>
<keyword evidence="2 3" id="KW-0175">Coiled coil</keyword>
<dbReference type="AlphaFoldDB" id="A0AAD5V806"/>
<dbReference type="InterPro" id="IPR045307">
    <property type="entry name" value="ADCK1_dom"/>
</dbReference>
<dbReference type="SUPFAM" id="SSF56112">
    <property type="entry name" value="Protein kinase-like (PK-like)"/>
    <property type="match status" value="1"/>
</dbReference>
<dbReference type="InterPro" id="IPR011009">
    <property type="entry name" value="Kinase-like_dom_sf"/>
</dbReference>
<reference evidence="6" key="1">
    <citation type="submission" date="2022-07" db="EMBL/GenBank/DDBJ databases">
        <title>Genome Sequence of Physisporinus lineatus.</title>
        <authorList>
            <person name="Buettner E."/>
        </authorList>
    </citation>
    <scope>NUCLEOTIDE SEQUENCE</scope>
    <source>
        <strain evidence="6">VT162</strain>
    </source>
</reference>
<dbReference type="InterPro" id="IPR050302">
    <property type="entry name" value="Rab_GAP_TBC_domain"/>
</dbReference>
<evidence type="ECO:0000313" key="6">
    <source>
        <dbReference type="EMBL" id="KAJ3487387.1"/>
    </source>
</evidence>
<name>A0AAD5V806_9APHY</name>